<organism evidence="1 2">
    <name type="scientific">Lactobacillus delbrueckii</name>
    <dbReference type="NCBI Taxonomy" id="1584"/>
    <lineage>
        <taxon>Bacteria</taxon>
        <taxon>Bacillati</taxon>
        <taxon>Bacillota</taxon>
        <taxon>Bacilli</taxon>
        <taxon>Lactobacillales</taxon>
        <taxon>Lactobacillaceae</taxon>
        <taxon>Lactobacillus</taxon>
    </lineage>
</organism>
<accession>A0ABD0AH27</accession>
<evidence type="ECO:0008006" key="3">
    <source>
        <dbReference type="Google" id="ProtNLM"/>
    </source>
</evidence>
<dbReference type="EMBL" id="BNHY01000042">
    <property type="protein sequence ID" value="GHN34392.1"/>
    <property type="molecule type" value="Genomic_DNA"/>
</dbReference>
<sequence length="74" mass="8686">MGIIEGVMLSQEHFKNIQYTYAYVDKCFNALGGVKTLDVLTREQVRDMTVKLLEDVWTGEYFSRTMSQYRKPLE</sequence>
<dbReference type="Proteomes" id="UP001054884">
    <property type="component" value="Unassembled WGS sequence"/>
</dbReference>
<proteinExistence type="predicted"/>
<gene>
    <name evidence="1" type="ORF">ME791_15440</name>
</gene>
<name>A0ABD0AH27_9LACO</name>
<comment type="caution">
    <text evidence="1">The sequence shown here is derived from an EMBL/GenBank/DDBJ whole genome shotgun (WGS) entry which is preliminary data.</text>
</comment>
<evidence type="ECO:0000313" key="2">
    <source>
        <dbReference type="Proteomes" id="UP001054884"/>
    </source>
</evidence>
<reference evidence="1 2" key="1">
    <citation type="journal article" date="2022" name="J. Dairy Sci.">
        <title>Genetic diversity of Lactobacillus delbrueckii isolated from raw milk in Hokkaido, Japan.</title>
        <authorList>
            <person name="Tsuchihashi H."/>
            <person name="Ichikawa A."/>
            <person name="Takeda M."/>
            <person name="Koizumi A."/>
            <person name="Mizoguchi C."/>
            <person name="Ishida T."/>
            <person name="Kimura K."/>
        </authorList>
    </citation>
    <scope>NUCLEOTIDE SEQUENCE [LARGE SCALE GENOMIC DNA]</scope>
    <source>
        <strain evidence="1 2">ME-791</strain>
    </source>
</reference>
<evidence type="ECO:0000313" key="1">
    <source>
        <dbReference type="EMBL" id="GHN34392.1"/>
    </source>
</evidence>
<protein>
    <recommendedName>
        <fullName evidence="3">Transposase</fullName>
    </recommendedName>
</protein>
<dbReference type="AlphaFoldDB" id="A0ABD0AH27"/>